<protein>
    <recommendedName>
        <fullName evidence="3">Enoyl reductase (ER) domain-containing protein</fullName>
    </recommendedName>
</protein>
<reference evidence="5" key="1">
    <citation type="journal article" date="2017" name="Genome Biol.">
        <title>Comparative genomics reveals high biological diversity and specific adaptations in the industrially and medically important fungal genus Aspergillus.</title>
        <authorList>
            <person name="de Vries R.P."/>
            <person name="Riley R."/>
            <person name="Wiebenga A."/>
            <person name="Aguilar-Osorio G."/>
            <person name="Amillis S."/>
            <person name="Uchima C.A."/>
            <person name="Anderluh G."/>
            <person name="Asadollahi M."/>
            <person name="Askin M."/>
            <person name="Barry K."/>
            <person name="Battaglia E."/>
            <person name="Bayram O."/>
            <person name="Benocci T."/>
            <person name="Braus-Stromeyer S.A."/>
            <person name="Caldana C."/>
            <person name="Canovas D."/>
            <person name="Cerqueira G.C."/>
            <person name="Chen F."/>
            <person name="Chen W."/>
            <person name="Choi C."/>
            <person name="Clum A."/>
            <person name="Dos Santos R.A."/>
            <person name="Damasio A.R."/>
            <person name="Diallinas G."/>
            <person name="Emri T."/>
            <person name="Fekete E."/>
            <person name="Flipphi M."/>
            <person name="Freyberg S."/>
            <person name="Gallo A."/>
            <person name="Gournas C."/>
            <person name="Habgood R."/>
            <person name="Hainaut M."/>
            <person name="Harispe M.L."/>
            <person name="Henrissat B."/>
            <person name="Hilden K.S."/>
            <person name="Hope R."/>
            <person name="Hossain A."/>
            <person name="Karabika E."/>
            <person name="Karaffa L."/>
            <person name="Karanyi Z."/>
            <person name="Krasevec N."/>
            <person name="Kuo A."/>
            <person name="Kusch H."/>
            <person name="LaButti K."/>
            <person name="Lagendijk E.L."/>
            <person name="Lapidus A."/>
            <person name="Levasseur A."/>
            <person name="Lindquist E."/>
            <person name="Lipzen A."/>
            <person name="Logrieco A.F."/>
            <person name="MacCabe A."/>
            <person name="Maekelae M.R."/>
            <person name="Malavazi I."/>
            <person name="Melin P."/>
            <person name="Meyer V."/>
            <person name="Mielnichuk N."/>
            <person name="Miskei M."/>
            <person name="Molnar A.P."/>
            <person name="Mule G."/>
            <person name="Ngan C.Y."/>
            <person name="Orejas M."/>
            <person name="Orosz E."/>
            <person name="Ouedraogo J.P."/>
            <person name="Overkamp K.M."/>
            <person name="Park H.-S."/>
            <person name="Perrone G."/>
            <person name="Piumi F."/>
            <person name="Punt P.J."/>
            <person name="Ram A.F."/>
            <person name="Ramon A."/>
            <person name="Rauscher S."/>
            <person name="Record E."/>
            <person name="Riano-Pachon D.M."/>
            <person name="Robert V."/>
            <person name="Roehrig J."/>
            <person name="Ruller R."/>
            <person name="Salamov A."/>
            <person name="Salih N.S."/>
            <person name="Samson R.A."/>
            <person name="Sandor E."/>
            <person name="Sanguinetti M."/>
            <person name="Schuetze T."/>
            <person name="Sepcic K."/>
            <person name="Shelest E."/>
            <person name="Sherlock G."/>
            <person name="Sophianopoulou V."/>
            <person name="Squina F.M."/>
            <person name="Sun H."/>
            <person name="Susca A."/>
            <person name="Todd R.B."/>
            <person name="Tsang A."/>
            <person name="Unkles S.E."/>
            <person name="van de Wiele N."/>
            <person name="van Rossen-Uffink D."/>
            <person name="Oliveira J.V."/>
            <person name="Vesth T.C."/>
            <person name="Visser J."/>
            <person name="Yu J.-H."/>
            <person name="Zhou M."/>
            <person name="Andersen M.R."/>
            <person name="Archer D.B."/>
            <person name="Baker S.E."/>
            <person name="Benoit I."/>
            <person name="Brakhage A.A."/>
            <person name="Braus G.H."/>
            <person name="Fischer R."/>
            <person name="Frisvad J.C."/>
            <person name="Goldman G.H."/>
            <person name="Houbraken J."/>
            <person name="Oakley B."/>
            <person name="Pocsi I."/>
            <person name="Scazzocchio C."/>
            <person name="Seiboth B."/>
            <person name="vanKuyk P.A."/>
            <person name="Wortman J."/>
            <person name="Dyer P.S."/>
            <person name="Grigoriev I.V."/>
        </authorList>
    </citation>
    <scope>NUCLEOTIDE SEQUENCE [LARGE SCALE GENOMIC DNA]</scope>
    <source>
        <strain evidence="5">CBS 516.65</strain>
    </source>
</reference>
<dbReference type="InterPro" id="IPR047122">
    <property type="entry name" value="Trans-enoyl_RdTase-like"/>
</dbReference>
<dbReference type="SUPFAM" id="SSF50129">
    <property type="entry name" value="GroES-like"/>
    <property type="match status" value="1"/>
</dbReference>
<dbReference type="Gene3D" id="3.40.50.720">
    <property type="entry name" value="NAD(P)-binding Rossmann-like Domain"/>
    <property type="match status" value="1"/>
</dbReference>
<dbReference type="GO" id="GO:0016651">
    <property type="term" value="F:oxidoreductase activity, acting on NAD(P)H"/>
    <property type="evidence" value="ECO:0007669"/>
    <property type="project" value="InterPro"/>
</dbReference>
<sequence length="295" mass="31227">MAKEGCVLGVDYAGVVEQSNSPSWAKGDRICGFAHGGNSCNPEDGTFAEYIVAPLSTAIKIPPGVSFEAASTLGCGITTVGQGLLESGYGLGLNTPSNPVTTKVPVLIYGGSSATGSLGIQFAKEAGYSVITTCSPKNFEMVRARGASEVFDSHDSEVGKKINQHTKNQLQFAWDCIGTDESARGCADALTTNPGAQYGTIRAPKLPRDDVKYTATMAYVGIGEDFEKGGNWTRNNEAHALWQNKIWKIAYDLLAAGKLQVHPVRVENTGFEGILAGLKELENGVVSGQKLVYVL</sequence>
<dbReference type="Pfam" id="PF00107">
    <property type="entry name" value="ADH_zinc_N"/>
    <property type="match status" value="1"/>
</dbReference>
<dbReference type="InterPro" id="IPR013149">
    <property type="entry name" value="ADH-like_C"/>
</dbReference>
<dbReference type="CDD" id="cd08249">
    <property type="entry name" value="enoyl_reductase_like"/>
    <property type="match status" value="1"/>
</dbReference>
<dbReference type="STRING" id="1160497.A0A1L9VDQ3"/>
<proteinExistence type="inferred from homology"/>
<dbReference type="SUPFAM" id="SSF51735">
    <property type="entry name" value="NAD(P)-binding Rossmann-fold domains"/>
    <property type="match status" value="1"/>
</dbReference>
<evidence type="ECO:0000256" key="1">
    <source>
        <dbReference type="ARBA" id="ARBA00008072"/>
    </source>
</evidence>
<evidence type="ECO:0000313" key="5">
    <source>
        <dbReference type="Proteomes" id="UP000184300"/>
    </source>
</evidence>
<feature type="domain" description="Enoyl reductase (ER)" evidence="3">
    <location>
        <begin position="5"/>
        <end position="292"/>
    </location>
</feature>
<dbReference type="VEuPathDB" id="FungiDB:ASPGLDRAFT_49435"/>
<name>A0A1L9VDQ3_ASPGL</name>
<keyword evidence="2" id="KW-0560">Oxidoreductase</keyword>
<dbReference type="Gene3D" id="3.90.180.10">
    <property type="entry name" value="Medium-chain alcohol dehydrogenases, catalytic domain"/>
    <property type="match status" value="1"/>
</dbReference>
<dbReference type="PANTHER" id="PTHR45348">
    <property type="entry name" value="HYPOTHETICAL OXIDOREDUCTASE (EUROFUNG)"/>
    <property type="match status" value="1"/>
</dbReference>
<gene>
    <name evidence="4" type="ORF">ASPGLDRAFT_49435</name>
</gene>
<dbReference type="Proteomes" id="UP000184300">
    <property type="component" value="Unassembled WGS sequence"/>
</dbReference>
<dbReference type="InterPro" id="IPR036291">
    <property type="entry name" value="NAD(P)-bd_dom_sf"/>
</dbReference>
<accession>A0A1L9VDQ3</accession>
<dbReference type="EMBL" id="KV878903">
    <property type="protein sequence ID" value="OJJ82039.1"/>
    <property type="molecule type" value="Genomic_DNA"/>
</dbReference>
<keyword evidence="5" id="KW-1185">Reference proteome</keyword>
<evidence type="ECO:0000259" key="3">
    <source>
        <dbReference type="SMART" id="SM00829"/>
    </source>
</evidence>
<organism evidence="4 5">
    <name type="scientific">Aspergillus glaucus CBS 516.65</name>
    <dbReference type="NCBI Taxonomy" id="1160497"/>
    <lineage>
        <taxon>Eukaryota</taxon>
        <taxon>Fungi</taxon>
        <taxon>Dikarya</taxon>
        <taxon>Ascomycota</taxon>
        <taxon>Pezizomycotina</taxon>
        <taxon>Eurotiomycetes</taxon>
        <taxon>Eurotiomycetidae</taxon>
        <taxon>Eurotiales</taxon>
        <taxon>Aspergillaceae</taxon>
        <taxon>Aspergillus</taxon>
        <taxon>Aspergillus subgen. Aspergillus</taxon>
    </lineage>
</organism>
<dbReference type="SMART" id="SM00829">
    <property type="entry name" value="PKS_ER"/>
    <property type="match status" value="1"/>
</dbReference>
<dbReference type="OrthoDB" id="48317at2759"/>
<evidence type="ECO:0000256" key="2">
    <source>
        <dbReference type="ARBA" id="ARBA00023002"/>
    </source>
</evidence>
<comment type="similarity">
    <text evidence="1">Belongs to the zinc-containing alcohol dehydrogenase family.</text>
</comment>
<dbReference type="InterPro" id="IPR013154">
    <property type="entry name" value="ADH-like_N"/>
</dbReference>
<dbReference type="InterPro" id="IPR011032">
    <property type="entry name" value="GroES-like_sf"/>
</dbReference>
<dbReference type="RefSeq" id="XP_022398737.1">
    <property type="nucleotide sequence ID" value="XM_022547106.1"/>
</dbReference>
<dbReference type="GeneID" id="34463367"/>
<dbReference type="Pfam" id="PF08240">
    <property type="entry name" value="ADH_N"/>
    <property type="match status" value="1"/>
</dbReference>
<dbReference type="InterPro" id="IPR020843">
    <property type="entry name" value="ER"/>
</dbReference>
<dbReference type="AlphaFoldDB" id="A0A1L9VDQ3"/>
<evidence type="ECO:0000313" key="4">
    <source>
        <dbReference type="EMBL" id="OJJ82039.1"/>
    </source>
</evidence>
<dbReference type="PANTHER" id="PTHR45348:SF2">
    <property type="entry name" value="ZINC-TYPE ALCOHOL DEHYDROGENASE-LIKE PROTEIN C2E1P3.01"/>
    <property type="match status" value="1"/>
</dbReference>